<feature type="domain" description="Peptidase S1" evidence="9">
    <location>
        <begin position="28"/>
        <end position="244"/>
    </location>
</feature>
<dbReference type="GO" id="GO:0004252">
    <property type="term" value="F:serine-type endopeptidase activity"/>
    <property type="evidence" value="ECO:0007669"/>
    <property type="project" value="InterPro"/>
</dbReference>
<keyword evidence="5" id="KW-1015">Disulfide bond</keyword>
<dbReference type="Proteomes" id="UP000823561">
    <property type="component" value="Chromosome 22"/>
</dbReference>
<dbReference type="PRINTS" id="PR00722">
    <property type="entry name" value="CHYMOTRYPSIN"/>
</dbReference>
<dbReference type="PANTHER" id="PTHR24253">
    <property type="entry name" value="TRANSMEMBRANE PROTEASE SERINE"/>
    <property type="match status" value="1"/>
</dbReference>
<feature type="chain" id="PRO_5043663836" description="Peptidase S1 domain-containing protein" evidence="8">
    <location>
        <begin position="19"/>
        <end position="249"/>
    </location>
</feature>
<dbReference type="FunFam" id="2.40.10.10:FF:000002">
    <property type="entry name" value="Transmembrane protease serine"/>
    <property type="match status" value="1"/>
</dbReference>
<dbReference type="InterPro" id="IPR001254">
    <property type="entry name" value="Trypsin_dom"/>
</dbReference>
<accession>A0AAV6FPX9</accession>
<evidence type="ECO:0000256" key="8">
    <source>
        <dbReference type="SAM" id="SignalP"/>
    </source>
</evidence>
<proteinExistence type="inferred from homology"/>
<sequence>MGLRTLLCVTLLLHYVTACVCARLRSSIIGGHDAHKGAWPWMVYLEMFRVPVHHISNIKCGGSLVSDQWVMTAGHCWNEEVDLKRSFARVGELSLKEPSGTLVKLKRVVVHPDYSYQEKEAPGDIRSGAECWVTGWGHVAENKPLGGKETLQEVRVSLVDDITCRRLFPKMTDGMTCAGDLNGGKDACQNDSGGPLVCVPAGDEKRRFVQVGIVSFGKGCGRKGRAGVYTYTPHYAQFIHKTINTTYTP</sequence>
<dbReference type="SMART" id="SM00020">
    <property type="entry name" value="Tryp_SPc"/>
    <property type="match status" value="1"/>
</dbReference>
<dbReference type="AlphaFoldDB" id="A0AAV6FPX9"/>
<name>A0AAV6FPX9_9TELE</name>
<dbReference type="EMBL" id="JADWDJ010000022">
    <property type="protein sequence ID" value="KAG5263210.1"/>
    <property type="molecule type" value="Genomic_DNA"/>
</dbReference>
<dbReference type="PANTHER" id="PTHR24253:SF144">
    <property type="entry name" value="CHYMOTRYPSIN-LIKE PROTEASE CTRL-1-RELATED"/>
    <property type="match status" value="1"/>
</dbReference>
<evidence type="ECO:0000313" key="11">
    <source>
        <dbReference type="Proteomes" id="UP000823561"/>
    </source>
</evidence>
<evidence type="ECO:0000313" key="10">
    <source>
        <dbReference type="EMBL" id="KAG5263210.1"/>
    </source>
</evidence>
<dbReference type="SUPFAM" id="SSF50494">
    <property type="entry name" value="Trypsin-like serine proteases"/>
    <property type="match status" value="1"/>
</dbReference>
<dbReference type="InterPro" id="IPR043504">
    <property type="entry name" value="Peptidase_S1_PA_chymotrypsin"/>
</dbReference>
<evidence type="ECO:0000256" key="6">
    <source>
        <dbReference type="ARBA" id="ARBA00023180"/>
    </source>
</evidence>
<evidence type="ECO:0000256" key="1">
    <source>
        <dbReference type="ARBA" id="ARBA00022670"/>
    </source>
</evidence>
<dbReference type="PROSITE" id="PS00134">
    <property type="entry name" value="TRYPSIN_HIS"/>
    <property type="match status" value="1"/>
</dbReference>
<dbReference type="GO" id="GO:0006508">
    <property type="term" value="P:proteolysis"/>
    <property type="evidence" value="ECO:0007669"/>
    <property type="project" value="InterPro"/>
</dbReference>
<keyword evidence="1" id="KW-0645">Protease</keyword>
<keyword evidence="11" id="KW-1185">Reference proteome</keyword>
<keyword evidence="3" id="KW-0378">Hydrolase</keyword>
<dbReference type="InterPro" id="IPR009003">
    <property type="entry name" value="Peptidase_S1_PA"/>
</dbReference>
<evidence type="ECO:0000256" key="4">
    <source>
        <dbReference type="ARBA" id="ARBA00022825"/>
    </source>
</evidence>
<comment type="caution">
    <text evidence="10">The sequence shown here is derived from an EMBL/GenBank/DDBJ whole genome shotgun (WGS) entry which is preliminary data.</text>
</comment>
<evidence type="ECO:0000259" key="9">
    <source>
        <dbReference type="PROSITE" id="PS50240"/>
    </source>
</evidence>
<evidence type="ECO:0000256" key="2">
    <source>
        <dbReference type="ARBA" id="ARBA00022729"/>
    </source>
</evidence>
<gene>
    <name evidence="10" type="ORF">AALO_G00283810</name>
</gene>
<evidence type="ECO:0000256" key="7">
    <source>
        <dbReference type="ARBA" id="ARBA00024195"/>
    </source>
</evidence>
<reference evidence="10" key="1">
    <citation type="submission" date="2020-10" db="EMBL/GenBank/DDBJ databases">
        <title>Chromosome-scale genome assembly of the Allis shad, Alosa alosa.</title>
        <authorList>
            <person name="Margot Z."/>
            <person name="Christophe K."/>
            <person name="Cabau C."/>
            <person name="Louis A."/>
            <person name="Berthelot C."/>
            <person name="Parey E."/>
            <person name="Roest Crollius H."/>
            <person name="Montfort J."/>
            <person name="Robinson-Rechavi M."/>
            <person name="Bucao C."/>
            <person name="Bouchez O."/>
            <person name="Gislard M."/>
            <person name="Lluch J."/>
            <person name="Milhes M."/>
            <person name="Lampietro C."/>
            <person name="Lopez Roques C."/>
            <person name="Donnadieu C."/>
            <person name="Braasch I."/>
            <person name="Desvignes T."/>
            <person name="Postlethwait J."/>
            <person name="Bobe J."/>
            <person name="Guiguen Y."/>
        </authorList>
    </citation>
    <scope>NUCLEOTIDE SEQUENCE</scope>
    <source>
        <strain evidence="10">M-15738</strain>
        <tissue evidence="10">Blood</tissue>
    </source>
</reference>
<dbReference type="InterPro" id="IPR018114">
    <property type="entry name" value="TRYPSIN_HIS"/>
</dbReference>
<keyword evidence="4" id="KW-0720">Serine protease</keyword>
<dbReference type="InterPro" id="IPR001314">
    <property type="entry name" value="Peptidase_S1A"/>
</dbReference>
<organism evidence="10 11">
    <name type="scientific">Alosa alosa</name>
    <name type="common">allis shad</name>
    <dbReference type="NCBI Taxonomy" id="278164"/>
    <lineage>
        <taxon>Eukaryota</taxon>
        <taxon>Metazoa</taxon>
        <taxon>Chordata</taxon>
        <taxon>Craniata</taxon>
        <taxon>Vertebrata</taxon>
        <taxon>Euteleostomi</taxon>
        <taxon>Actinopterygii</taxon>
        <taxon>Neopterygii</taxon>
        <taxon>Teleostei</taxon>
        <taxon>Clupei</taxon>
        <taxon>Clupeiformes</taxon>
        <taxon>Clupeoidei</taxon>
        <taxon>Clupeidae</taxon>
        <taxon>Alosa</taxon>
    </lineage>
</organism>
<dbReference type="Gene3D" id="2.40.10.10">
    <property type="entry name" value="Trypsin-like serine proteases"/>
    <property type="match status" value="2"/>
</dbReference>
<dbReference type="CDD" id="cd00190">
    <property type="entry name" value="Tryp_SPc"/>
    <property type="match status" value="1"/>
</dbReference>
<keyword evidence="6" id="KW-0325">Glycoprotein</keyword>
<feature type="signal peptide" evidence="8">
    <location>
        <begin position="1"/>
        <end position="18"/>
    </location>
</feature>
<evidence type="ECO:0000256" key="5">
    <source>
        <dbReference type="ARBA" id="ARBA00023157"/>
    </source>
</evidence>
<comment type="similarity">
    <text evidence="7">Belongs to the peptidase S1 family. CLIP subfamily.</text>
</comment>
<protein>
    <recommendedName>
        <fullName evidence="9">Peptidase S1 domain-containing protein</fullName>
    </recommendedName>
</protein>
<dbReference type="PROSITE" id="PS50240">
    <property type="entry name" value="TRYPSIN_DOM"/>
    <property type="match status" value="1"/>
</dbReference>
<evidence type="ECO:0000256" key="3">
    <source>
        <dbReference type="ARBA" id="ARBA00022801"/>
    </source>
</evidence>
<keyword evidence="2 8" id="KW-0732">Signal</keyword>
<dbReference type="Pfam" id="PF00089">
    <property type="entry name" value="Trypsin"/>
    <property type="match status" value="2"/>
</dbReference>